<accession>A0ACC0JQ14</accession>
<feature type="non-terminal residue" evidence="1">
    <location>
        <position position="1"/>
    </location>
</feature>
<organism evidence="1 2">
    <name type="scientific">Choristoneura fumiferana</name>
    <name type="common">Spruce budworm moth</name>
    <name type="synonym">Archips fumiferana</name>
    <dbReference type="NCBI Taxonomy" id="7141"/>
    <lineage>
        <taxon>Eukaryota</taxon>
        <taxon>Metazoa</taxon>
        <taxon>Ecdysozoa</taxon>
        <taxon>Arthropoda</taxon>
        <taxon>Hexapoda</taxon>
        <taxon>Insecta</taxon>
        <taxon>Pterygota</taxon>
        <taxon>Neoptera</taxon>
        <taxon>Endopterygota</taxon>
        <taxon>Lepidoptera</taxon>
        <taxon>Glossata</taxon>
        <taxon>Ditrysia</taxon>
        <taxon>Tortricoidea</taxon>
        <taxon>Tortricidae</taxon>
        <taxon>Tortricinae</taxon>
        <taxon>Choristoneura</taxon>
    </lineage>
</organism>
<evidence type="ECO:0000313" key="1">
    <source>
        <dbReference type="EMBL" id="KAI8426137.1"/>
    </source>
</evidence>
<reference evidence="1 2" key="1">
    <citation type="journal article" date="2022" name="Genome Biol. Evol.">
        <title>The Spruce Budworm Genome: Reconstructing the Evolutionary History of Antifreeze Proteins.</title>
        <authorList>
            <person name="Beliveau C."/>
            <person name="Gagne P."/>
            <person name="Picq S."/>
            <person name="Vernygora O."/>
            <person name="Keeling C.I."/>
            <person name="Pinkney K."/>
            <person name="Doucet D."/>
            <person name="Wen F."/>
            <person name="Johnston J.S."/>
            <person name="Maaroufi H."/>
            <person name="Boyle B."/>
            <person name="Laroche J."/>
            <person name="Dewar K."/>
            <person name="Juretic N."/>
            <person name="Blackburn G."/>
            <person name="Nisole A."/>
            <person name="Brunet B."/>
            <person name="Brandao M."/>
            <person name="Lumley L."/>
            <person name="Duan J."/>
            <person name="Quan G."/>
            <person name="Lucarotti C.J."/>
            <person name="Roe A.D."/>
            <person name="Sperling F.A.H."/>
            <person name="Levesque R.C."/>
            <person name="Cusson M."/>
        </authorList>
    </citation>
    <scope>NUCLEOTIDE SEQUENCE [LARGE SCALE GENOMIC DNA]</scope>
    <source>
        <strain evidence="1">Glfc:IPQL:Cfum</strain>
    </source>
</reference>
<sequence>RKSLFNHLKDAEDQYSFSKYNKVETPHDNGRQGSIFKRPESTIRIAYVQDSAPDYMKNPQRYKYYSLSDVTQEQMSDSRTTATAHAFIRELEEREAENKENPGAESPKAVFKSSKVLMPEYVVGRTQAKTQEFPGACCCVYGLCCIEAVPGDRRAPPALRDLARKNPKCVRICSVAIGHAFPRANISAVFAQKRVASACAVKECSSELDSVYTADHRLATTRACAPALNNTVINHYHRDMTSFSDRQKSLFNHLKDAEDQYSFSKYNKVETPHDNGVMDRKHYRKLKHEMKQFRGKESIFKRPESTIRDCLRTRSAPDYMKNPQRYKYYSLSDVTQEQMSDSTNTATAHAFIRELEEREAEKSRMEQDCEGPEDFVFKKPIFHVSATVKKTPELESPKAVFKSSKVLMPEYVVGRTQHKDTRIVRRDLAKGDVEGEPKATLKLNHLYEDNDDEEE</sequence>
<comment type="caution">
    <text evidence="1">The sequence shown here is derived from an EMBL/GenBank/DDBJ whole genome shotgun (WGS) entry which is preliminary data.</text>
</comment>
<dbReference type="Proteomes" id="UP001064048">
    <property type="component" value="Chromosome 8"/>
</dbReference>
<name>A0ACC0JQ14_CHOFU</name>
<dbReference type="EMBL" id="CM046108">
    <property type="protein sequence ID" value="KAI8426137.1"/>
    <property type="molecule type" value="Genomic_DNA"/>
</dbReference>
<evidence type="ECO:0000313" key="2">
    <source>
        <dbReference type="Proteomes" id="UP001064048"/>
    </source>
</evidence>
<proteinExistence type="predicted"/>
<gene>
    <name evidence="1" type="ORF">MSG28_005089</name>
</gene>
<keyword evidence="2" id="KW-1185">Reference proteome</keyword>
<protein>
    <submittedName>
        <fullName evidence="1">Uncharacterized protein</fullName>
    </submittedName>
</protein>